<dbReference type="Pfam" id="PF13791">
    <property type="entry name" value="Sigma_reg_C"/>
    <property type="match status" value="1"/>
</dbReference>
<protein>
    <submittedName>
        <fullName evidence="4">Sigma factor regulator N-terminal</fullName>
    </submittedName>
</protein>
<dbReference type="STRING" id="1121298.SAMN05444401_3694"/>
<dbReference type="Pfam" id="PF13800">
    <property type="entry name" value="Sigma_reg_N"/>
    <property type="match status" value="1"/>
</dbReference>
<dbReference type="AlphaFoldDB" id="A0A1M6LLQ0"/>
<organism evidence="4 5">
    <name type="scientific">Clostridium amylolyticum</name>
    <dbReference type="NCBI Taxonomy" id="1121298"/>
    <lineage>
        <taxon>Bacteria</taxon>
        <taxon>Bacillati</taxon>
        <taxon>Bacillota</taxon>
        <taxon>Clostridia</taxon>
        <taxon>Eubacteriales</taxon>
        <taxon>Clostridiaceae</taxon>
        <taxon>Clostridium</taxon>
    </lineage>
</organism>
<evidence type="ECO:0000313" key="4">
    <source>
        <dbReference type="EMBL" id="SHJ72083.1"/>
    </source>
</evidence>
<feature type="domain" description="Sigma factor regulator N-terminal" evidence="3">
    <location>
        <begin position="15"/>
        <end position="101"/>
    </location>
</feature>
<keyword evidence="1" id="KW-0812">Transmembrane</keyword>
<keyword evidence="5" id="KW-1185">Reference proteome</keyword>
<feature type="domain" description="Sigma factor regulator C-terminal" evidence="2">
    <location>
        <begin position="164"/>
        <end position="310"/>
    </location>
</feature>
<sequence length="315" mass="36868">MNNLDDMFNDSKLEKALKKAKRKSSIKIILISMLVAVFVVVTGITANNKITNKMAFKKSNEINNLVELSIPNGYVSRMFLNIGFMGGDGTYRISKRIGNKSVILEDKVMVFGKFPRNIFTVYANGFRNLGKWPNDNWEYGYRKMMFFHPEIQYKEYRNDWELFDKLPDDKIIEVGVSLDKAYKPLEVFDMLPKVNEAWYWIDAFKEDEISEYKKMVKDYDSSACFIREDEILTIRVNYSSYDFKFNYKELMHNMKDSGIKRYEDIYNIQKAKNYEDPGDVPVLGFIVQGNKEQLKALKDNPHIKAISVGVFTDKY</sequence>
<dbReference type="InterPro" id="IPR029101">
    <property type="entry name" value="Sigma_reg_N"/>
</dbReference>
<accession>A0A1M6LLQ0</accession>
<gene>
    <name evidence="4" type="ORF">SAMN05444401_3694</name>
</gene>
<dbReference type="RefSeq" id="WP_073010196.1">
    <property type="nucleotide sequence ID" value="NZ_FQZO01000007.1"/>
</dbReference>
<evidence type="ECO:0000259" key="2">
    <source>
        <dbReference type="Pfam" id="PF13791"/>
    </source>
</evidence>
<evidence type="ECO:0000259" key="3">
    <source>
        <dbReference type="Pfam" id="PF13800"/>
    </source>
</evidence>
<reference evidence="4 5" key="1">
    <citation type="submission" date="2016-11" db="EMBL/GenBank/DDBJ databases">
        <authorList>
            <person name="Jaros S."/>
            <person name="Januszkiewicz K."/>
            <person name="Wedrychowicz H."/>
        </authorList>
    </citation>
    <scope>NUCLEOTIDE SEQUENCE [LARGE SCALE GENOMIC DNA]</scope>
    <source>
        <strain evidence="4 5">DSM 21864</strain>
    </source>
</reference>
<proteinExistence type="predicted"/>
<dbReference type="Proteomes" id="UP000184080">
    <property type="component" value="Unassembled WGS sequence"/>
</dbReference>
<dbReference type="EMBL" id="FQZO01000007">
    <property type="protein sequence ID" value="SHJ72083.1"/>
    <property type="molecule type" value="Genomic_DNA"/>
</dbReference>
<feature type="transmembrane region" description="Helical" evidence="1">
    <location>
        <begin position="28"/>
        <end position="46"/>
    </location>
</feature>
<name>A0A1M6LLQ0_9CLOT</name>
<evidence type="ECO:0000313" key="5">
    <source>
        <dbReference type="Proteomes" id="UP000184080"/>
    </source>
</evidence>
<evidence type="ECO:0000256" key="1">
    <source>
        <dbReference type="SAM" id="Phobius"/>
    </source>
</evidence>
<keyword evidence="1" id="KW-1133">Transmembrane helix</keyword>
<dbReference type="InterPro" id="IPR025672">
    <property type="entry name" value="Sigma_reg_C_dom"/>
</dbReference>
<keyword evidence="1" id="KW-0472">Membrane</keyword>